<gene>
    <name evidence="2" type="ORF">RJ641_005245</name>
</gene>
<proteinExistence type="predicted"/>
<accession>A0AAN8ZBG1</accession>
<evidence type="ECO:0000259" key="1">
    <source>
        <dbReference type="Pfam" id="PF22936"/>
    </source>
</evidence>
<evidence type="ECO:0000313" key="2">
    <source>
        <dbReference type="EMBL" id="KAK6929040.1"/>
    </source>
</evidence>
<feature type="domain" description="Retrovirus-related Pol polyprotein from transposon TNT 1-94-like beta-barrel" evidence="1">
    <location>
        <begin position="53"/>
        <end position="118"/>
    </location>
</feature>
<sequence length="141" mass="15508">MAKACWSKKGSVESNAVTSKNEDVWDAEAFFATEEELALTVTTSEQIDYEKDWIIDSDCSNHMTGNKEMLQNLSKYKGRRMVVTANNSKLPIAHIGNTVVSSQNNTSDVSLQKVYHILGEAENAADGDIKVAKLKVLGKLV</sequence>
<dbReference type="InterPro" id="IPR054722">
    <property type="entry name" value="PolX-like_BBD"/>
</dbReference>
<dbReference type="Proteomes" id="UP001370490">
    <property type="component" value="Unassembled WGS sequence"/>
</dbReference>
<name>A0AAN8ZBG1_9MAGN</name>
<keyword evidence="3" id="KW-1185">Reference proteome</keyword>
<evidence type="ECO:0000313" key="3">
    <source>
        <dbReference type="Proteomes" id="UP001370490"/>
    </source>
</evidence>
<comment type="caution">
    <text evidence="2">The sequence shown here is derived from an EMBL/GenBank/DDBJ whole genome shotgun (WGS) entry which is preliminary data.</text>
</comment>
<reference evidence="2 3" key="1">
    <citation type="submission" date="2023-12" db="EMBL/GenBank/DDBJ databases">
        <title>A high-quality genome assembly for Dillenia turbinata (Dilleniales).</title>
        <authorList>
            <person name="Chanderbali A."/>
        </authorList>
    </citation>
    <scope>NUCLEOTIDE SEQUENCE [LARGE SCALE GENOMIC DNA]</scope>
    <source>
        <strain evidence="2">LSX21</strain>
        <tissue evidence="2">Leaf</tissue>
    </source>
</reference>
<organism evidence="2 3">
    <name type="scientific">Dillenia turbinata</name>
    <dbReference type="NCBI Taxonomy" id="194707"/>
    <lineage>
        <taxon>Eukaryota</taxon>
        <taxon>Viridiplantae</taxon>
        <taxon>Streptophyta</taxon>
        <taxon>Embryophyta</taxon>
        <taxon>Tracheophyta</taxon>
        <taxon>Spermatophyta</taxon>
        <taxon>Magnoliopsida</taxon>
        <taxon>eudicotyledons</taxon>
        <taxon>Gunneridae</taxon>
        <taxon>Pentapetalae</taxon>
        <taxon>Dilleniales</taxon>
        <taxon>Dilleniaceae</taxon>
        <taxon>Dillenia</taxon>
    </lineage>
</organism>
<dbReference type="EMBL" id="JBAMMX010000013">
    <property type="protein sequence ID" value="KAK6929040.1"/>
    <property type="molecule type" value="Genomic_DNA"/>
</dbReference>
<dbReference type="Pfam" id="PF22936">
    <property type="entry name" value="Pol_BBD"/>
    <property type="match status" value="1"/>
</dbReference>
<dbReference type="AlphaFoldDB" id="A0AAN8ZBG1"/>
<protein>
    <recommendedName>
        <fullName evidence="1">Retrovirus-related Pol polyprotein from transposon TNT 1-94-like beta-barrel domain-containing protein</fullName>
    </recommendedName>
</protein>